<dbReference type="EMBL" id="ML119730">
    <property type="protein sequence ID" value="RPA77201.1"/>
    <property type="molecule type" value="Genomic_DNA"/>
</dbReference>
<protein>
    <submittedName>
        <fullName evidence="2">Uncharacterized protein</fullName>
    </submittedName>
</protein>
<feature type="region of interest" description="Disordered" evidence="1">
    <location>
        <begin position="152"/>
        <end position="173"/>
    </location>
</feature>
<name>A0A3N4HZ33_ASCIM</name>
<feature type="compositionally biased region" description="Low complexity" evidence="1">
    <location>
        <begin position="368"/>
        <end position="382"/>
    </location>
</feature>
<proteinExistence type="predicted"/>
<evidence type="ECO:0000313" key="2">
    <source>
        <dbReference type="EMBL" id="RPA77201.1"/>
    </source>
</evidence>
<feature type="compositionally biased region" description="Basic and acidic residues" evidence="1">
    <location>
        <begin position="314"/>
        <end position="326"/>
    </location>
</feature>
<feature type="region of interest" description="Disordered" evidence="1">
    <location>
        <begin position="294"/>
        <end position="447"/>
    </location>
</feature>
<sequence>MTTLPAFQIEGVDSTFWQGCFAESQGITGVQADEFDAFIRVHPEARLKYEDEDGDEVVVGSAAELLDRINELGEGPVVLQTVTTEGRGIWVEYMIGRTSGKKEDAATQSEERPKSPETEEQARPRTPEEQLEHTLFQTFQRDLERALHESLNYSPPASTTPESSNSQESNTNPTVESFLHTLTETLQATLSSVYPHASNITSQLRQNPALRQAAEVLQQVGHKASELGRTANETIQTADRKKLAEDVKKEVADAVRDVGTALGEAFREVGEAYVAVYKEIHEEVLGVIEKIKGGEQEKKDEVKTEQSESQTEVQAKKEVETEKRDLSPTVEAAPEVPEKKETSPHVLLEEVPTPTKTEEAAPVPDVFPLPATQSQQQSQSSDPAPPQPAPRPFSNRFGGFAGTGHSSFPGYAPRRGRGGSQIFMGPSGFQRHTPQYTQEMDLDPPHTIPDRQAELAKEISEQEDRESFALIQDKVDLCVAKLIDMGYDEVFEAERLKAMAVIAEGDVETAVGLLTVGLD</sequence>
<evidence type="ECO:0000313" key="3">
    <source>
        <dbReference type="Proteomes" id="UP000275078"/>
    </source>
</evidence>
<feature type="compositionally biased region" description="Basic and acidic residues" evidence="1">
    <location>
        <begin position="294"/>
        <end position="306"/>
    </location>
</feature>
<evidence type="ECO:0000256" key="1">
    <source>
        <dbReference type="SAM" id="MobiDB-lite"/>
    </source>
</evidence>
<dbReference type="AlphaFoldDB" id="A0A3N4HZ33"/>
<keyword evidence="3" id="KW-1185">Reference proteome</keyword>
<feature type="region of interest" description="Disordered" evidence="1">
    <location>
        <begin position="100"/>
        <end position="130"/>
    </location>
</feature>
<dbReference type="Proteomes" id="UP000275078">
    <property type="component" value="Unassembled WGS sequence"/>
</dbReference>
<accession>A0A3N4HZ33</accession>
<gene>
    <name evidence="2" type="ORF">BJ508DRAFT_310368</name>
</gene>
<organism evidence="2 3">
    <name type="scientific">Ascobolus immersus RN42</name>
    <dbReference type="NCBI Taxonomy" id="1160509"/>
    <lineage>
        <taxon>Eukaryota</taxon>
        <taxon>Fungi</taxon>
        <taxon>Dikarya</taxon>
        <taxon>Ascomycota</taxon>
        <taxon>Pezizomycotina</taxon>
        <taxon>Pezizomycetes</taxon>
        <taxon>Pezizales</taxon>
        <taxon>Ascobolaceae</taxon>
        <taxon>Ascobolus</taxon>
    </lineage>
</organism>
<reference evidence="2 3" key="1">
    <citation type="journal article" date="2018" name="Nat. Ecol. Evol.">
        <title>Pezizomycetes genomes reveal the molecular basis of ectomycorrhizal truffle lifestyle.</title>
        <authorList>
            <person name="Murat C."/>
            <person name="Payen T."/>
            <person name="Noel B."/>
            <person name="Kuo A."/>
            <person name="Morin E."/>
            <person name="Chen J."/>
            <person name="Kohler A."/>
            <person name="Krizsan K."/>
            <person name="Balestrini R."/>
            <person name="Da Silva C."/>
            <person name="Montanini B."/>
            <person name="Hainaut M."/>
            <person name="Levati E."/>
            <person name="Barry K.W."/>
            <person name="Belfiori B."/>
            <person name="Cichocki N."/>
            <person name="Clum A."/>
            <person name="Dockter R.B."/>
            <person name="Fauchery L."/>
            <person name="Guy J."/>
            <person name="Iotti M."/>
            <person name="Le Tacon F."/>
            <person name="Lindquist E.A."/>
            <person name="Lipzen A."/>
            <person name="Malagnac F."/>
            <person name="Mello A."/>
            <person name="Molinier V."/>
            <person name="Miyauchi S."/>
            <person name="Poulain J."/>
            <person name="Riccioni C."/>
            <person name="Rubini A."/>
            <person name="Sitrit Y."/>
            <person name="Splivallo R."/>
            <person name="Traeger S."/>
            <person name="Wang M."/>
            <person name="Zifcakova L."/>
            <person name="Wipf D."/>
            <person name="Zambonelli A."/>
            <person name="Paolocci F."/>
            <person name="Nowrousian M."/>
            <person name="Ottonello S."/>
            <person name="Baldrian P."/>
            <person name="Spatafora J.W."/>
            <person name="Henrissat B."/>
            <person name="Nagy L.G."/>
            <person name="Aury J.M."/>
            <person name="Wincker P."/>
            <person name="Grigoriev I.V."/>
            <person name="Bonfante P."/>
            <person name="Martin F.M."/>
        </authorList>
    </citation>
    <scope>NUCLEOTIDE SEQUENCE [LARGE SCALE GENOMIC DNA]</scope>
    <source>
        <strain evidence="2 3">RN42</strain>
    </source>
</reference>
<dbReference type="OrthoDB" id="193499at2759"/>